<reference evidence="2" key="1">
    <citation type="submission" date="2017-02" db="EMBL/GenBank/DDBJ databases">
        <authorList>
            <person name="Varghese N."/>
            <person name="Submissions S."/>
        </authorList>
    </citation>
    <scope>NUCLEOTIDE SEQUENCE [LARGE SCALE GENOMIC DNA]</scope>
    <source>
        <strain evidence="2">ATCC 27094</strain>
    </source>
</reference>
<protein>
    <recommendedName>
        <fullName evidence="3">DNA repair protein MmcB-related protein</fullName>
    </recommendedName>
</protein>
<sequence>MVEAMASPLPRQARPEITIAVCRGACRLMRQTGRSVVLEMPLPDGRRADIFAVGAGGDLTIVEVKSSIEDWRADNKWPDYLAWCDQLYFAVPVDFPQALIPEPVGLIVADAYGGELLRHPPRRAVAAARRKSLLIDCARLASERLARLEDPDFVELG</sequence>
<dbReference type="STRING" id="225324.SAMN02745126_03589"/>
<dbReference type="EMBL" id="FUWJ01000004">
    <property type="protein sequence ID" value="SKA10984.1"/>
    <property type="molecule type" value="Genomic_DNA"/>
</dbReference>
<dbReference type="PIRSF" id="PIRSF031796">
    <property type="entry name" value="UPC031796"/>
    <property type="match status" value="1"/>
</dbReference>
<proteinExistence type="predicted"/>
<name>A0A1T4R4I3_9HYPH</name>
<organism evidence="1 2">
    <name type="scientific">Enhydrobacter aerosaccus</name>
    <dbReference type="NCBI Taxonomy" id="225324"/>
    <lineage>
        <taxon>Bacteria</taxon>
        <taxon>Pseudomonadati</taxon>
        <taxon>Pseudomonadota</taxon>
        <taxon>Alphaproteobacteria</taxon>
        <taxon>Hyphomicrobiales</taxon>
        <taxon>Enhydrobacter</taxon>
    </lineage>
</organism>
<evidence type="ECO:0000313" key="1">
    <source>
        <dbReference type="EMBL" id="SKA10984.1"/>
    </source>
</evidence>
<evidence type="ECO:0008006" key="3">
    <source>
        <dbReference type="Google" id="ProtNLM"/>
    </source>
</evidence>
<dbReference type="Proteomes" id="UP000190092">
    <property type="component" value="Unassembled WGS sequence"/>
</dbReference>
<dbReference type="Pfam" id="PF06319">
    <property type="entry name" value="MmcB-like"/>
    <property type="match status" value="1"/>
</dbReference>
<dbReference type="AlphaFoldDB" id="A0A1T4R4I3"/>
<dbReference type="InterPro" id="IPR009394">
    <property type="entry name" value="MmcB-like"/>
</dbReference>
<gene>
    <name evidence="1" type="ORF">SAMN02745126_03589</name>
</gene>
<accession>A0A1T4R4I3</accession>
<keyword evidence="2" id="KW-1185">Reference proteome</keyword>
<evidence type="ECO:0000313" key="2">
    <source>
        <dbReference type="Proteomes" id="UP000190092"/>
    </source>
</evidence>